<dbReference type="RefSeq" id="XP_016902484.1">
    <property type="nucleotide sequence ID" value="XM_017046995.1"/>
</dbReference>
<sequence>MAPNVSLVIVFLICTAVVSVTTGHEDGFTVELIHRDSRKSPMYNPSENHYLRVANTLRRSISRNTAGVVTNTVEAPIFNNRGEYLMKLSLGTPPFPIIAVADTGSDIIWTQCEPCIDCYKQDAPMFNPSKSTTYSKVSCSSPICSFTGDDRRSCSSTSECMYSISYGDNSHSEGDFALDTLSMDSTSGRLVAFPRTAIGCGHDNSGTFDANVSGIVGLGLGPASLVKQMGSAVAGKFSYCLTPIGSDDVKSNKLNFGSNANVSGSGAVSTPIYISDKFKSFYSLKLKAVSVGRKNIFYVRARSSILGEANIIIDSGTTLTLLPADVYQNFAETISNSINLQRTDDPNRFLNYCFATTTDDYKMPHIAMHFEGANVRLHRENVLVRVSDEVVCLAFASSQDNDISIYGNIAQINFLVGYDINNMSISFKRANCVAM</sequence>
<dbReference type="PANTHER" id="PTHR47967">
    <property type="entry name" value="OS07G0603500 PROTEIN-RELATED"/>
    <property type="match status" value="1"/>
</dbReference>
<comment type="subcellular location">
    <subcellularLocation>
        <location evidence="1">Secreted</location>
    </subcellularLocation>
</comment>
<dbReference type="Gramene" id="MELO3C022476.2.1">
    <property type="protein sequence ID" value="MELO3C022476.2.1"/>
    <property type="gene ID" value="MELO3C022476.2"/>
</dbReference>
<evidence type="ECO:0000313" key="11">
    <source>
        <dbReference type="EnsemblPlants" id="MELO3C022476.2.1"/>
    </source>
</evidence>
<keyword evidence="12" id="KW-1185">Reference proteome</keyword>
<dbReference type="InterPro" id="IPR032861">
    <property type="entry name" value="TAXi_N"/>
</dbReference>
<feature type="chain" id="PRO_5044565928" evidence="9">
    <location>
        <begin position="24"/>
        <end position="435"/>
    </location>
</feature>
<dbReference type="eggNOG" id="KOG1339">
    <property type="taxonomic scope" value="Eukaryota"/>
</dbReference>
<feature type="domain" description="Peptidase A1" evidence="10">
    <location>
        <begin position="84"/>
        <end position="428"/>
    </location>
</feature>
<dbReference type="FunFam" id="2.40.70.10:FF:000050">
    <property type="entry name" value="Aspartic proteinase CDR1"/>
    <property type="match status" value="1"/>
</dbReference>
<dbReference type="InterPro" id="IPR033121">
    <property type="entry name" value="PEPTIDASE_A1"/>
</dbReference>
<dbReference type="PROSITE" id="PS51767">
    <property type="entry name" value="PEPTIDASE_A1"/>
    <property type="match status" value="1"/>
</dbReference>
<evidence type="ECO:0000256" key="7">
    <source>
        <dbReference type="ARBA" id="ARBA00022801"/>
    </source>
</evidence>
<dbReference type="GeneID" id="103499087"/>
<comment type="similarity">
    <text evidence="2">Belongs to the peptidase A1 family.</text>
</comment>
<evidence type="ECO:0000256" key="2">
    <source>
        <dbReference type="ARBA" id="ARBA00007447"/>
    </source>
</evidence>
<dbReference type="InterPro" id="IPR051708">
    <property type="entry name" value="Plant_Aspart_Prot_A1"/>
</dbReference>
<dbReference type="PROSITE" id="PS00141">
    <property type="entry name" value="ASP_PROTEASE"/>
    <property type="match status" value="1"/>
</dbReference>
<proteinExistence type="inferred from homology"/>
<dbReference type="Gene3D" id="2.40.70.10">
    <property type="entry name" value="Acid Proteases"/>
    <property type="match status" value="2"/>
</dbReference>
<evidence type="ECO:0000256" key="1">
    <source>
        <dbReference type="ARBA" id="ARBA00004613"/>
    </source>
</evidence>
<dbReference type="InterPro" id="IPR034161">
    <property type="entry name" value="Pepsin-like_plant"/>
</dbReference>
<evidence type="ECO:0000313" key="13">
    <source>
        <dbReference type="RefSeq" id="XP_016902484.1"/>
    </source>
</evidence>
<dbReference type="KEGG" id="cmo:103499087"/>
<evidence type="ECO:0000259" key="10">
    <source>
        <dbReference type="PROSITE" id="PS51767"/>
    </source>
</evidence>
<dbReference type="FunFam" id="2.40.70.10:FF:000016">
    <property type="entry name" value="Probable aspartic protease At2g35615"/>
    <property type="match status" value="1"/>
</dbReference>
<keyword evidence="7" id="KW-0378">Hydrolase</keyword>
<dbReference type="InterPro" id="IPR032799">
    <property type="entry name" value="TAXi_C"/>
</dbReference>
<organism evidence="12 13">
    <name type="scientific">Cucumis melo</name>
    <name type="common">Muskmelon</name>
    <dbReference type="NCBI Taxonomy" id="3656"/>
    <lineage>
        <taxon>Eukaryota</taxon>
        <taxon>Viridiplantae</taxon>
        <taxon>Streptophyta</taxon>
        <taxon>Embryophyta</taxon>
        <taxon>Tracheophyta</taxon>
        <taxon>Spermatophyta</taxon>
        <taxon>Magnoliopsida</taxon>
        <taxon>eudicotyledons</taxon>
        <taxon>Gunneridae</taxon>
        <taxon>Pentapetalae</taxon>
        <taxon>rosids</taxon>
        <taxon>fabids</taxon>
        <taxon>Cucurbitales</taxon>
        <taxon>Cucurbitaceae</taxon>
        <taxon>Benincaseae</taxon>
        <taxon>Cucumis</taxon>
    </lineage>
</organism>
<gene>
    <name evidence="13" type="primary">LOC103499087</name>
    <name evidence="11" type="synonym">103499087</name>
</gene>
<dbReference type="OrthoDB" id="2747330at2759"/>
<dbReference type="SUPFAM" id="SSF50630">
    <property type="entry name" value="Acid proteases"/>
    <property type="match status" value="1"/>
</dbReference>
<dbReference type="InterPro" id="IPR021109">
    <property type="entry name" value="Peptidase_aspartic_dom_sf"/>
</dbReference>
<dbReference type="InParanoid" id="A0A1S4E2M2"/>
<accession>A0A1S4E2M2</accession>
<dbReference type="SMR" id="A0A1S4E2M2"/>
<evidence type="ECO:0000256" key="6">
    <source>
        <dbReference type="ARBA" id="ARBA00022750"/>
    </source>
</evidence>
<reference evidence="13" key="2">
    <citation type="submission" date="2025-04" db="UniProtKB">
        <authorList>
            <consortium name="RefSeq"/>
        </authorList>
    </citation>
    <scope>IDENTIFICATION</scope>
</reference>
<dbReference type="AlphaFoldDB" id="A0A1S4E2M2"/>
<dbReference type="GO" id="GO:0005576">
    <property type="term" value="C:extracellular region"/>
    <property type="evidence" value="ECO:0007669"/>
    <property type="project" value="UniProtKB-SubCell"/>
</dbReference>
<feature type="signal peptide" evidence="9">
    <location>
        <begin position="1"/>
        <end position="23"/>
    </location>
</feature>
<keyword evidence="6" id="KW-0064">Aspartyl protease</keyword>
<dbReference type="Pfam" id="PF14541">
    <property type="entry name" value="TAXi_C"/>
    <property type="match status" value="1"/>
</dbReference>
<dbReference type="CDD" id="cd05476">
    <property type="entry name" value="pepsin_A_like_plant"/>
    <property type="match status" value="1"/>
</dbReference>
<dbReference type="PANTHER" id="PTHR47967:SF66">
    <property type="entry name" value="ASPARTIC PROTEINASE CDR1-RELATED"/>
    <property type="match status" value="1"/>
</dbReference>
<dbReference type="InterPro" id="IPR001969">
    <property type="entry name" value="Aspartic_peptidase_AS"/>
</dbReference>
<protein>
    <submittedName>
        <fullName evidence="13">Aspartic proteinase CDR1-like</fullName>
    </submittedName>
</protein>
<keyword evidence="3" id="KW-0964">Secreted</keyword>
<reference evidence="11" key="1">
    <citation type="submission" date="2023-03" db="UniProtKB">
        <authorList>
            <consortium name="EnsemblPlants"/>
        </authorList>
    </citation>
    <scope>IDENTIFICATION</scope>
</reference>
<dbReference type="GO" id="GO:0004190">
    <property type="term" value="F:aspartic-type endopeptidase activity"/>
    <property type="evidence" value="ECO:0007669"/>
    <property type="project" value="UniProtKB-KW"/>
</dbReference>
<evidence type="ECO:0000256" key="8">
    <source>
        <dbReference type="ARBA" id="ARBA00023180"/>
    </source>
</evidence>
<evidence type="ECO:0000256" key="3">
    <source>
        <dbReference type="ARBA" id="ARBA00022525"/>
    </source>
</evidence>
<dbReference type="Proteomes" id="UP001652600">
    <property type="component" value="Chromosome 11"/>
</dbReference>
<dbReference type="Pfam" id="PF14543">
    <property type="entry name" value="TAXi_N"/>
    <property type="match status" value="1"/>
</dbReference>
<evidence type="ECO:0000256" key="4">
    <source>
        <dbReference type="ARBA" id="ARBA00022670"/>
    </source>
</evidence>
<dbReference type="EnsemblPlants" id="MELO3C022476.2.1">
    <property type="protein sequence ID" value="MELO3C022476.2.1"/>
    <property type="gene ID" value="MELO3C022476.2"/>
</dbReference>
<evidence type="ECO:0000256" key="5">
    <source>
        <dbReference type="ARBA" id="ARBA00022729"/>
    </source>
</evidence>
<keyword evidence="5 9" id="KW-0732">Signal</keyword>
<dbReference type="GO" id="GO:0006508">
    <property type="term" value="P:proteolysis"/>
    <property type="evidence" value="ECO:0007669"/>
    <property type="project" value="UniProtKB-KW"/>
</dbReference>
<evidence type="ECO:0000256" key="9">
    <source>
        <dbReference type="SAM" id="SignalP"/>
    </source>
</evidence>
<keyword evidence="4" id="KW-0645">Protease</keyword>
<keyword evidence="8" id="KW-0325">Glycoprotein</keyword>
<evidence type="ECO:0000313" key="12">
    <source>
        <dbReference type="Proteomes" id="UP001652600"/>
    </source>
</evidence>
<name>A0A1S4E2M2_CUCME</name>